<dbReference type="Proteomes" id="UP000799428">
    <property type="component" value="Unassembled WGS sequence"/>
</dbReference>
<keyword evidence="5" id="KW-0539">Nucleus</keyword>
<keyword evidence="3 7" id="KW-1133">Transmembrane helix</keyword>
<evidence type="ECO:0000256" key="1">
    <source>
        <dbReference type="ARBA" id="ARBA00007387"/>
    </source>
</evidence>
<proteinExistence type="inferred from homology"/>
<comment type="subcellular location">
    <subcellularLocation>
        <location evidence="6">Nucleus outer membrane</location>
        <topology evidence="6">Single-pass membrane protein</topology>
    </subcellularLocation>
</comment>
<evidence type="ECO:0000256" key="4">
    <source>
        <dbReference type="ARBA" id="ARBA00023136"/>
    </source>
</evidence>
<organism evidence="8 9">
    <name type="scientific">Pleomassaria siparia CBS 279.74</name>
    <dbReference type="NCBI Taxonomy" id="1314801"/>
    <lineage>
        <taxon>Eukaryota</taxon>
        <taxon>Fungi</taxon>
        <taxon>Dikarya</taxon>
        <taxon>Ascomycota</taxon>
        <taxon>Pezizomycotina</taxon>
        <taxon>Dothideomycetes</taxon>
        <taxon>Pleosporomycetidae</taxon>
        <taxon>Pleosporales</taxon>
        <taxon>Pleomassariaceae</taxon>
        <taxon>Pleomassaria</taxon>
    </lineage>
</organism>
<sequence>MTTSMTPVELSSDARLYQPSNPSSSDLIVLCTWLGASQKHIAKYMALYQFLTPSTPILLIQSHIGTITRPYPAQRRFMMPALTVVENSLSGPSSTTGQAPKILIHTFSNGGSNSATQLLLAYREKTGKAMPLQAIICDSGPAKGEYWKSYRSMIMSMPKSLGFRLLGGLVAHLILLWMGSNARLGRYPIFEVLIRDTLLSEKFVQARGGGEDGQRKISYLWGKGDDLVDWVDIVDHAEEAKEKGWLVRSEEFVGSGHCGHLRVDAGKYTEAVRAVWED</sequence>
<dbReference type="SUPFAM" id="SSF53474">
    <property type="entry name" value="alpha/beta-Hydrolases"/>
    <property type="match status" value="1"/>
</dbReference>
<evidence type="ECO:0000256" key="5">
    <source>
        <dbReference type="ARBA" id="ARBA00023242"/>
    </source>
</evidence>
<dbReference type="InterPro" id="IPR029058">
    <property type="entry name" value="AB_hydrolase_fold"/>
</dbReference>
<feature type="transmembrane region" description="Helical" evidence="7">
    <location>
        <begin position="161"/>
        <end position="179"/>
    </location>
</feature>
<dbReference type="Pfam" id="PF05705">
    <property type="entry name" value="DUF829"/>
    <property type="match status" value="1"/>
</dbReference>
<dbReference type="EMBL" id="MU005773">
    <property type="protein sequence ID" value="KAF2707689.1"/>
    <property type="molecule type" value="Genomic_DNA"/>
</dbReference>
<keyword evidence="4 7" id="KW-0472">Membrane</keyword>
<protein>
    <recommendedName>
        <fullName evidence="10">Indole-diterpene biosynthesis protein-like protein PaxU</fullName>
    </recommendedName>
</protein>
<keyword evidence="9" id="KW-1185">Reference proteome</keyword>
<evidence type="ECO:0000256" key="2">
    <source>
        <dbReference type="ARBA" id="ARBA00022692"/>
    </source>
</evidence>
<evidence type="ECO:0000313" key="8">
    <source>
        <dbReference type="EMBL" id="KAF2707689.1"/>
    </source>
</evidence>
<evidence type="ECO:0000313" key="9">
    <source>
        <dbReference type="Proteomes" id="UP000799428"/>
    </source>
</evidence>
<gene>
    <name evidence="8" type="ORF">K504DRAFT_458170</name>
</gene>
<keyword evidence="2 7" id="KW-0812">Transmembrane</keyword>
<dbReference type="OrthoDB" id="77878at2759"/>
<evidence type="ECO:0000256" key="3">
    <source>
        <dbReference type="ARBA" id="ARBA00022989"/>
    </source>
</evidence>
<evidence type="ECO:0000256" key="6">
    <source>
        <dbReference type="ARBA" id="ARBA00034303"/>
    </source>
</evidence>
<dbReference type="PANTHER" id="PTHR12265:SF30">
    <property type="entry name" value="TRANSMEMBRANE PROTEIN 53"/>
    <property type="match status" value="1"/>
</dbReference>
<dbReference type="GO" id="GO:0005640">
    <property type="term" value="C:nuclear outer membrane"/>
    <property type="evidence" value="ECO:0007669"/>
    <property type="project" value="UniProtKB-SubCell"/>
</dbReference>
<dbReference type="AlphaFoldDB" id="A0A6G1K480"/>
<name>A0A6G1K480_9PLEO</name>
<evidence type="ECO:0000256" key="7">
    <source>
        <dbReference type="SAM" id="Phobius"/>
    </source>
</evidence>
<accession>A0A6G1K480</accession>
<dbReference type="PANTHER" id="PTHR12265">
    <property type="entry name" value="TRANSMEMBRANE PROTEIN 53"/>
    <property type="match status" value="1"/>
</dbReference>
<evidence type="ECO:0008006" key="10">
    <source>
        <dbReference type="Google" id="ProtNLM"/>
    </source>
</evidence>
<dbReference type="InterPro" id="IPR008547">
    <property type="entry name" value="DUF829_TMEM53"/>
</dbReference>
<comment type="similarity">
    <text evidence="1">Belongs to the TMEM53 family.</text>
</comment>
<reference evidence="8" key="1">
    <citation type="journal article" date="2020" name="Stud. Mycol.">
        <title>101 Dothideomycetes genomes: a test case for predicting lifestyles and emergence of pathogens.</title>
        <authorList>
            <person name="Haridas S."/>
            <person name="Albert R."/>
            <person name="Binder M."/>
            <person name="Bloem J."/>
            <person name="Labutti K."/>
            <person name="Salamov A."/>
            <person name="Andreopoulos B."/>
            <person name="Baker S."/>
            <person name="Barry K."/>
            <person name="Bills G."/>
            <person name="Bluhm B."/>
            <person name="Cannon C."/>
            <person name="Castanera R."/>
            <person name="Culley D."/>
            <person name="Daum C."/>
            <person name="Ezra D."/>
            <person name="Gonzalez J."/>
            <person name="Henrissat B."/>
            <person name="Kuo A."/>
            <person name="Liang C."/>
            <person name="Lipzen A."/>
            <person name="Lutzoni F."/>
            <person name="Magnuson J."/>
            <person name="Mondo S."/>
            <person name="Nolan M."/>
            <person name="Ohm R."/>
            <person name="Pangilinan J."/>
            <person name="Park H.-J."/>
            <person name="Ramirez L."/>
            <person name="Alfaro M."/>
            <person name="Sun H."/>
            <person name="Tritt A."/>
            <person name="Yoshinaga Y."/>
            <person name="Zwiers L.-H."/>
            <person name="Turgeon B."/>
            <person name="Goodwin S."/>
            <person name="Spatafora J."/>
            <person name="Crous P."/>
            <person name="Grigoriev I."/>
        </authorList>
    </citation>
    <scope>NUCLEOTIDE SEQUENCE</scope>
    <source>
        <strain evidence="8">CBS 279.74</strain>
    </source>
</reference>